<dbReference type="EMBL" id="HG793137">
    <property type="protein sequence ID" value="CRL20428.1"/>
    <property type="molecule type" value="Genomic_DNA"/>
</dbReference>
<dbReference type="STRING" id="1429867.A0A0G4P2F2"/>
<feature type="transmembrane region" description="Helical" evidence="7">
    <location>
        <begin position="219"/>
        <end position="243"/>
    </location>
</feature>
<dbReference type="Proteomes" id="UP000053732">
    <property type="component" value="Unassembled WGS sequence"/>
</dbReference>
<dbReference type="InterPro" id="IPR052337">
    <property type="entry name" value="SAT4-like"/>
</dbReference>
<proteinExistence type="inferred from homology"/>
<feature type="transmembrane region" description="Helical" evidence="7">
    <location>
        <begin position="87"/>
        <end position="113"/>
    </location>
</feature>
<accession>A0A0G4P2F2</accession>
<feature type="compositionally biased region" description="Polar residues" evidence="6">
    <location>
        <begin position="330"/>
        <end position="341"/>
    </location>
</feature>
<organism evidence="9 10">
    <name type="scientific">Penicillium camemberti (strain FM 013)</name>
    <dbReference type="NCBI Taxonomy" id="1429867"/>
    <lineage>
        <taxon>Eukaryota</taxon>
        <taxon>Fungi</taxon>
        <taxon>Dikarya</taxon>
        <taxon>Ascomycota</taxon>
        <taxon>Pezizomycotina</taxon>
        <taxon>Eurotiomycetes</taxon>
        <taxon>Eurotiomycetidae</taxon>
        <taxon>Eurotiales</taxon>
        <taxon>Aspergillaceae</taxon>
        <taxon>Penicillium</taxon>
    </lineage>
</organism>
<evidence type="ECO:0000313" key="10">
    <source>
        <dbReference type="Proteomes" id="UP000053732"/>
    </source>
</evidence>
<feature type="transmembrane region" description="Helical" evidence="7">
    <location>
        <begin position="255"/>
        <end position="275"/>
    </location>
</feature>
<comment type="similarity">
    <text evidence="5">Belongs to the SAT4 family.</text>
</comment>
<feature type="transmembrane region" description="Helical" evidence="7">
    <location>
        <begin position="54"/>
        <end position="75"/>
    </location>
</feature>
<dbReference type="AlphaFoldDB" id="A0A0G4P2F2"/>
<dbReference type="PANTHER" id="PTHR33048:SF31">
    <property type="entry name" value="INTEGRAL MEMBRANE PROTEIN"/>
    <property type="match status" value="1"/>
</dbReference>
<evidence type="ECO:0000313" key="9">
    <source>
        <dbReference type="EMBL" id="CRL20428.1"/>
    </source>
</evidence>
<evidence type="ECO:0000256" key="1">
    <source>
        <dbReference type="ARBA" id="ARBA00004141"/>
    </source>
</evidence>
<keyword evidence="10" id="KW-1185">Reference proteome</keyword>
<dbReference type="Pfam" id="PF20684">
    <property type="entry name" value="Fung_rhodopsin"/>
    <property type="match status" value="1"/>
</dbReference>
<evidence type="ECO:0000256" key="7">
    <source>
        <dbReference type="SAM" id="Phobius"/>
    </source>
</evidence>
<comment type="subcellular location">
    <subcellularLocation>
        <location evidence="1">Membrane</location>
        <topology evidence="1">Multi-pass membrane protein</topology>
    </subcellularLocation>
</comment>
<evidence type="ECO:0000256" key="2">
    <source>
        <dbReference type="ARBA" id="ARBA00022692"/>
    </source>
</evidence>
<evidence type="ECO:0000256" key="4">
    <source>
        <dbReference type="ARBA" id="ARBA00023136"/>
    </source>
</evidence>
<evidence type="ECO:0000256" key="5">
    <source>
        <dbReference type="ARBA" id="ARBA00038359"/>
    </source>
</evidence>
<gene>
    <name evidence="9" type="ORF">PCAMFM013_S004g000368</name>
</gene>
<feature type="region of interest" description="Disordered" evidence="6">
    <location>
        <begin position="327"/>
        <end position="394"/>
    </location>
</feature>
<keyword evidence="3 7" id="KW-1133">Transmembrane helix</keyword>
<evidence type="ECO:0000259" key="8">
    <source>
        <dbReference type="Pfam" id="PF20684"/>
    </source>
</evidence>
<keyword evidence="2 7" id="KW-0812">Transmembrane</keyword>
<feature type="transmembrane region" description="Helical" evidence="7">
    <location>
        <begin position="133"/>
        <end position="159"/>
    </location>
</feature>
<dbReference type="GO" id="GO:0016020">
    <property type="term" value="C:membrane"/>
    <property type="evidence" value="ECO:0007669"/>
    <property type="project" value="UniProtKB-SubCell"/>
</dbReference>
<dbReference type="InterPro" id="IPR049326">
    <property type="entry name" value="Rhodopsin_dom_fungi"/>
</dbReference>
<feature type="transmembrane region" description="Helical" evidence="7">
    <location>
        <begin position="171"/>
        <end position="199"/>
    </location>
</feature>
<reference evidence="9 10" key="1">
    <citation type="journal article" date="2014" name="Nat. Commun.">
        <title>Multiple recent horizontal transfers of a large genomic region in cheese making fungi.</title>
        <authorList>
            <person name="Cheeseman K."/>
            <person name="Ropars J."/>
            <person name="Renault P."/>
            <person name="Dupont J."/>
            <person name="Gouzy J."/>
            <person name="Branca A."/>
            <person name="Abraham A.L."/>
            <person name="Ceppi M."/>
            <person name="Conseiller E."/>
            <person name="Debuchy R."/>
            <person name="Malagnac F."/>
            <person name="Goarin A."/>
            <person name="Silar P."/>
            <person name="Lacoste S."/>
            <person name="Sallet E."/>
            <person name="Bensimon A."/>
            <person name="Giraud T."/>
            <person name="Brygoo Y."/>
        </authorList>
    </citation>
    <scope>NUCLEOTIDE SEQUENCE [LARGE SCALE GENOMIC DNA]</scope>
    <source>
        <strain evidence="10">FM 013</strain>
    </source>
</reference>
<protein>
    <submittedName>
        <fullName evidence="9">Str. FM013</fullName>
    </submittedName>
</protein>
<keyword evidence="4 7" id="KW-0472">Membrane</keyword>
<name>A0A0G4P2F2_PENC3</name>
<feature type="transmembrane region" description="Helical" evidence="7">
    <location>
        <begin position="295"/>
        <end position="316"/>
    </location>
</feature>
<dbReference type="PANTHER" id="PTHR33048">
    <property type="entry name" value="PTH11-LIKE INTEGRAL MEMBRANE PROTEIN (AFU_ORTHOLOGUE AFUA_5G11245)"/>
    <property type="match status" value="1"/>
</dbReference>
<evidence type="ECO:0000256" key="3">
    <source>
        <dbReference type="ARBA" id="ARBA00022989"/>
    </source>
</evidence>
<evidence type="ECO:0000256" key="6">
    <source>
        <dbReference type="SAM" id="MobiDB-lite"/>
    </source>
</evidence>
<feature type="domain" description="Rhodopsin" evidence="8">
    <location>
        <begin position="71"/>
        <end position="317"/>
    </location>
</feature>
<sequence length="409" mass="45225">MPGESTIQPRYVGVAARWWWRLGGEIRYMYYKVDYYTTLHLEVMVVYADAAPSLAGSTIMLTIVALLTYGLRVYCRLTRKSWGIEDWIMTVAMIPFAVLVAGCAGGAFNGIGARNSTLEKVGNEKYTAEGKKFFFIFEVGYCAAIIPIKLSISWMLIRVAQGRKAYLYTQYAVIATFVLMNIIALIFILINCIPVEAAWSDEALNNGGHCQPSYVLADVYYACTAVNIATDWVTAFLPVPLLWNVQINRNTKISIIGLMGLGVFASLSACIRLKYTVALTNQEDYLHGVTNVVIWGFAENSLGMIVGNVATLRPLFRILRDGRSSDYKTYHQSPGMNSSHRTGGGLRSRNYELSDNMKGPNHTTTTSAIDHNPRGSLSDGDSQKDILDNGQQPGEADIVVGRQIVVAYD</sequence>